<evidence type="ECO:0000256" key="5">
    <source>
        <dbReference type="SAM" id="Phobius"/>
    </source>
</evidence>
<dbReference type="Pfam" id="PF00324">
    <property type="entry name" value="AA_permease"/>
    <property type="match status" value="1"/>
</dbReference>
<sequence>MTDGVAKPELKRGAIGLREVTFQSITAMAPGAAVAASIPAGAAFAGGDLPLSVLIALIASLLTAVSIGELASRIPSAGSLAAYGAKAIHPIVGFFIGWGYIFVYALVPALVFLQLGFTVAGTLSTEIHGYPASLWWPWSLAGMGVVFIINYRGITTSAKTGTILGAIEIAVFGVLAVLFIAKAGGHNTLSVFGTSYTPKAFHGVTGVIAGSVYSLLAFAGFEAAAPLAEEAKSPKVTIRKGILAATVGIGIFYVFTTYAVTVIYGPGKFANFNSASSWQGLAQSMFGLFWILVFFAIINSTLANGNAGTNVSTRMSYALARVGVFPGALAKITPRFQTPKNANIIQLIVSVAAVLVLGLSYNPVNGFALDGTIITIVVVAAYILMNVSAIVYFLRHEKRNFKFFTHLFVPALGVLVLIPALFAGAGVPVFSFISPLPAPISYAGPVVGVWLVLGAVFYTFKRKTAPESLIAISEVFGEEGGEVHLSQKTAP</sequence>
<comment type="subcellular location">
    <subcellularLocation>
        <location evidence="1">Membrane</location>
        <topology evidence="1">Multi-pass membrane protein</topology>
    </subcellularLocation>
</comment>
<dbReference type="GO" id="GO:0016020">
    <property type="term" value="C:membrane"/>
    <property type="evidence" value="ECO:0007669"/>
    <property type="project" value="UniProtKB-SubCell"/>
</dbReference>
<feature type="transmembrane region" description="Helical" evidence="5">
    <location>
        <begin position="20"/>
        <end position="45"/>
    </location>
</feature>
<evidence type="ECO:0000256" key="3">
    <source>
        <dbReference type="ARBA" id="ARBA00022989"/>
    </source>
</evidence>
<feature type="transmembrane region" description="Helical" evidence="5">
    <location>
        <begin position="51"/>
        <end position="71"/>
    </location>
</feature>
<proteinExistence type="predicted"/>
<organism evidence="7 8">
    <name type="scientific">Ferrithrix thermotolerans DSM 19514</name>
    <dbReference type="NCBI Taxonomy" id="1121881"/>
    <lineage>
        <taxon>Bacteria</taxon>
        <taxon>Bacillati</taxon>
        <taxon>Actinomycetota</taxon>
        <taxon>Acidimicrobiia</taxon>
        <taxon>Acidimicrobiales</taxon>
        <taxon>Acidimicrobiaceae</taxon>
        <taxon>Ferrithrix</taxon>
    </lineage>
</organism>
<gene>
    <name evidence="7" type="ORF">SAMN02745225_00868</name>
</gene>
<feature type="transmembrane region" description="Helical" evidence="5">
    <location>
        <begin position="373"/>
        <end position="395"/>
    </location>
</feature>
<feature type="transmembrane region" description="Helical" evidence="5">
    <location>
        <begin position="91"/>
        <end position="115"/>
    </location>
</feature>
<feature type="domain" description="Amino acid permease/ SLC12A" evidence="6">
    <location>
        <begin position="20"/>
        <end position="429"/>
    </location>
</feature>
<keyword evidence="4 5" id="KW-0472">Membrane</keyword>
<dbReference type="Proteomes" id="UP000184295">
    <property type="component" value="Unassembled WGS sequence"/>
</dbReference>
<keyword evidence="3 5" id="KW-1133">Transmembrane helix</keyword>
<dbReference type="PANTHER" id="PTHR42770">
    <property type="entry name" value="AMINO ACID TRANSPORTER-RELATED"/>
    <property type="match status" value="1"/>
</dbReference>
<dbReference type="Gene3D" id="1.20.1740.10">
    <property type="entry name" value="Amino acid/polyamine transporter I"/>
    <property type="match status" value="1"/>
</dbReference>
<feature type="transmembrane region" description="Helical" evidence="5">
    <location>
        <begin position="407"/>
        <end position="433"/>
    </location>
</feature>
<keyword evidence="8" id="KW-1185">Reference proteome</keyword>
<evidence type="ECO:0000256" key="4">
    <source>
        <dbReference type="ARBA" id="ARBA00023136"/>
    </source>
</evidence>
<feature type="transmembrane region" description="Helical" evidence="5">
    <location>
        <begin position="242"/>
        <end position="265"/>
    </location>
</feature>
<name>A0A1M4U6M4_9ACTN</name>
<evidence type="ECO:0000313" key="7">
    <source>
        <dbReference type="EMBL" id="SHE52280.1"/>
    </source>
</evidence>
<accession>A0A1M4U6M4</accession>
<dbReference type="PIRSF" id="PIRSF006060">
    <property type="entry name" value="AA_transporter"/>
    <property type="match status" value="1"/>
</dbReference>
<protein>
    <submittedName>
        <fullName evidence="7">Amino acid permease</fullName>
    </submittedName>
</protein>
<dbReference type="InterPro" id="IPR050367">
    <property type="entry name" value="APC_superfamily"/>
</dbReference>
<feature type="transmembrane region" description="Helical" evidence="5">
    <location>
        <begin position="285"/>
        <end position="305"/>
    </location>
</feature>
<dbReference type="InterPro" id="IPR004841">
    <property type="entry name" value="AA-permease/SLC12A_dom"/>
</dbReference>
<dbReference type="GO" id="GO:0055085">
    <property type="term" value="P:transmembrane transport"/>
    <property type="evidence" value="ECO:0007669"/>
    <property type="project" value="InterPro"/>
</dbReference>
<feature type="transmembrane region" description="Helical" evidence="5">
    <location>
        <begin position="163"/>
        <end position="181"/>
    </location>
</feature>
<dbReference type="PANTHER" id="PTHR42770:SF16">
    <property type="entry name" value="AMINO ACID PERMEASE"/>
    <property type="match status" value="1"/>
</dbReference>
<evidence type="ECO:0000313" key="8">
    <source>
        <dbReference type="Proteomes" id="UP000184295"/>
    </source>
</evidence>
<feature type="transmembrane region" description="Helical" evidence="5">
    <location>
        <begin position="201"/>
        <end position="221"/>
    </location>
</feature>
<feature type="transmembrane region" description="Helical" evidence="5">
    <location>
        <begin position="439"/>
        <end position="460"/>
    </location>
</feature>
<evidence type="ECO:0000259" key="6">
    <source>
        <dbReference type="Pfam" id="PF00324"/>
    </source>
</evidence>
<feature type="transmembrane region" description="Helical" evidence="5">
    <location>
        <begin position="135"/>
        <end position="151"/>
    </location>
</feature>
<evidence type="ECO:0000256" key="2">
    <source>
        <dbReference type="ARBA" id="ARBA00022692"/>
    </source>
</evidence>
<evidence type="ECO:0000256" key="1">
    <source>
        <dbReference type="ARBA" id="ARBA00004141"/>
    </source>
</evidence>
<dbReference type="AlphaFoldDB" id="A0A1M4U6M4"/>
<reference evidence="8" key="1">
    <citation type="submission" date="2016-11" db="EMBL/GenBank/DDBJ databases">
        <authorList>
            <person name="Varghese N."/>
            <person name="Submissions S."/>
        </authorList>
    </citation>
    <scope>NUCLEOTIDE SEQUENCE [LARGE SCALE GENOMIC DNA]</scope>
    <source>
        <strain evidence="8">DSM 19514</strain>
    </source>
</reference>
<dbReference type="STRING" id="1121881.SAMN02745225_00868"/>
<dbReference type="EMBL" id="FQUL01000008">
    <property type="protein sequence ID" value="SHE52280.1"/>
    <property type="molecule type" value="Genomic_DNA"/>
</dbReference>
<keyword evidence="2 5" id="KW-0812">Transmembrane</keyword>
<feature type="transmembrane region" description="Helical" evidence="5">
    <location>
        <begin position="344"/>
        <end position="361"/>
    </location>
</feature>